<comment type="caution">
    <text evidence="2">The sequence shown here is derived from an EMBL/GenBank/DDBJ whole genome shotgun (WGS) entry which is preliminary data.</text>
</comment>
<proteinExistence type="predicted"/>
<protein>
    <recommendedName>
        <fullName evidence="4">Helix-turn-helix DNA binding domain protein</fullName>
    </recommendedName>
</protein>
<keyword evidence="3" id="KW-1185">Reference proteome</keyword>
<evidence type="ECO:0000313" key="2">
    <source>
        <dbReference type="EMBL" id="MEZ3180787.1"/>
    </source>
</evidence>
<dbReference type="Proteomes" id="UP001567537">
    <property type="component" value="Unassembled WGS sequence"/>
</dbReference>
<dbReference type="RefSeq" id="WP_371239681.1">
    <property type="nucleotide sequence ID" value="NZ_JAHWZY010000019.1"/>
</dbReference>
<evidence type="ECO:0000313" key="3">
    <source>
        <dbReference type="Proteomes" id="UP001567537"/>
    </source>
</evidence>
<dbReference type="EMBL" id="JAHWZY010000019">
    <property type="protein sequence ID" value="MEZ3180787.1"/>
    <property type="molecule type" value="Genomic_DNA"/>
</dbReference>
<gene>
    <name evidence="2" type="ORF">KYY02_19465</name>
</gene>
<name>A0ABV4J1H8_9ACTN</name>
<organism evidence="2 3">
    <name type="scientific">Streptomyces pimonensis</name>
    <dbReference type="NCBI Taxonomy" id="2860288"/>
    <lineage>
        <taxon>Bacteria</taxon>
        <taxon>Bacillati</taxon>
        <taxon>Actinomycetota</taxon>
        <taxon>Actinomycetes</taxon>
        <taxon>Kitasatosporales</taxon>
        <taxon>Streptomycetaceae</taxon>
        <taxon>Streptomyces</taxon>
    </lineage>
</organism>
<feature type="region of interest" description="Disordered" evidence="1">
    <location>
        <begin position="1"/>
        <end position="24"/>
    </location>
</feature>
<evidence type="ECO:0008006" key="4">
    <source>
        <dbReference type="Google" id="ProtNLM"/>
    </source>
</evidence>
<reference evidence="2 3" key="1">
    <citation type="journal article" date="2021" name="Res Sq">
        <title>Streptomyces Pimoensis sp. nov., Isolated From the Taklimakan Desert in Xinjiang, China.</title>
        <authorList>
            <person name="Zhang P."/>
            <person name="Luo X."/>
            <person name="Luo X."/>
            <person name="Liu Z."/>
            <person name="Xia Z."/>
            <person name="Wan C."/>
            <person name="zhang L."/>
        </authorList>
    </citation>
    <scope>NUCLEOTIDE SEQUENCE [LARGE SCALE GENOMIC DNA]</scope>
    <source>
        <strain evidence="2 3">TRM75549</strain>
    </source>
</reference>
<accession>A0ABV4J1H8</accession>
<sequence length="164" mass="18090">MANPDQDSRDGKGRYIRTPEHATRDARAAQLRAEGWTLQQIADELGYSDKSSARLAIQRALREIVQGPAEQLLQIHLTRLETLYQSALDVLEADHVLVSHGRIVKDDDDQPLPDYGPKLAAMREARAALADFRKAIGLDAAQKVDVSGGVRYEIIGLADDEPHA</sequence>
<evidence type="ECO:0000256" key="1">
    <source>
        <dbReference type="SAM" id="MobiDB-lite"/>
    </source>
</evidence>